<dbReference type="PROSITE" id="PS50168">
    <property type="entry name" value="DED"/>
    <property type="match status" value="1"/>
</dbReference>
<evidence type="ECO:0000313" key="4">
    <source>
        <dbReference type="EMBL" id="CAF1923106.1"/>
    </source>
</evidence>
<dbReference type="PROSITE" id="PS51789">
    <property type="entry name" value="RLR_CTR"/>
    <property type="match status" value="1"/>
</dbReference>
<dbReference type="Gene3D" id="2.170.150.30">
    <property type="entry name" value="RIG-I-like receptor, C-terminal regulatory domain"/>
    <property type="match status" value="1"/>
</dbReference>
<gene>
    <name evidence="4" type="ORF">MBJ925_LOCUS2617</name>
</gene>
<dbReference type="InterPro" id="IPR038557">
    <property type="entry name" value="RLR_C_sf"/>
</dbReference>
<reference evidence="4" key="1">
    <citation type="submission" date="2021-02" db="EMBL/GenBank/DDBJ databases">
        <authorList>
            <person name="Nowell W R."/>
        </authorList>
    </citation>
    <scope>NUCLEOTIDE SEQUENCE</scope>
</reference>
<dbReference type="Gene3D" id="3.40.50.300">
    <property type="entry name" value="P-loop containing nucleotide triphosphate hydrolases"/>
    <property type="match status" value="3"/>
</dbReference>
<dbReference type="InterPro" id="IPR021673">
    <property type="entry name" value="RLR_CTR"/>
</dbReference>
<dbReference type="PANTHER" id="PTHR14074">
    <property type="entry name" value="HELICASE WITH DEATH DOMAIN-RELATED"/>
    <property type="match status" value="1"/>
</dbReference>
<feature type="domain" description="Helicase C-terminal" evidence="2">
    <location>
        <begin position="512"/>
        <end position="685"/>
    </location>
</feature>
<organism evidence="4 5">
    <name type="scientific">Rotaria magnacalcarata</name>
    <dbReference type="NCBI Taxonomy" id="392030"/>
    <lineage>
        <taxon>Eukaryota</taxon>
        <taxon>Metazoa</taxon>
        <taxon>Spiralia</taxon>
        <taxon>Gnathifera</taxon>
        <taxon>Rotifera</taxon>
        <taxon>Eurotatoria</taxon>
        <taxon>Bdelloidea</taxon>
        <taxon>Philodinida</taxon>
        <taxon>Philodinidae</taxon>
        <taxon>Rotaria</taxon>
    </lineage>
</organism>
<dbReference type="EMBL" id="CAJNRE010000166">
    <property type="protein sequence ID" value="CAF1923106.1"/>
    <property type="molecule type" value="Genomic_DNA"/>
</dbReference>
<dbReference type="Pfam" id="PF00271">
    <property type="entry name" value="Helicase_C"/>
    <property type="match status" value="1"/>
</dbReference>
<evidence type="ECO:0000259" key="3">
    <source>
        <dbReference type="PROSITE" id="PS51789"/>
    </source>
</evidence>
<dbReference type="InterPro" id="IPR001650">
    <property type="entry name" value="Helicase_C-like"/>
</dbReference>
<dbReference type="InterPro" id="IPR027417">
    <property type="entry name" value="P-loop_NTPase"/>
</dbReference>
<evidence type="ECO:0008006" key="6">
    <source>
        <dbReference type="Google" id="ProtNLM"/>
    </source>
</evidence>
<evidence type="ECO:0000313" key="5">
    <source>
        <dbReference type="Proteomes" id="UP000663824"/>
    </source>
</evidence>
<dbReference type="Pfam" id="PF01335">
    <property type="entry name" value="DED"/>
    <property type="match status" value="1"/>
</dbReference>
<dbReference type="GO" id="GO:0042981">
    <property type="term" value="P:regulation of apoptotic process"/>
    <property type="evidence" value="ECO:0007669"/>
    <property type="project" value="InterPro"/>
</dbReference>
<comment type="caution">
    <text evidence="4">The sequence shown here is derived from an EMBL/GenBank/DDBJ whole genome shotgun (WGS) entry which is preliminary data.</text>
</comment>
<dbReference type="PANTHER" id="PTHR14074:SF16">
    <property type="entry name" value="ANTIVIRAL INNATE IMMUNE RESPONSE RECEPTOR RIG-I"/>
    <property type="match status" value="1"/>
</dbReference>
<dbReference type="InterPro" id="IPR001875">
    <property type="entry name" value="DED_dom"/>
</dbReference>
<dbReference type="GO" id="GO:0005737">
    <property type="term" value="C:cytoplasm"/>
    <property type="evidence" value="ECO:0007669"/>
    <property type="project" value="TreeGrafter"/>
</dbReference>
<evidence type="ECO:0000259" key="1">
    <source>
        <dbReference type="PROSITE" id="PS50168"/>
    </source>
</evidence>
<proteinExistence type="predicted"/>
<dbReference type="Proteomes" id="UP000663824">
    <property type="component" value="Unassembled WGS sequence"/>
</dbReference>
<dbReference type="SMART" id="SM00031">
    <property type="entry name" value="DED"/>
    <property type="match status" value="1"/>
</dbReference>
<dbReference type="Gene3D" id="1.20.1320.30">
    <property type="match status" value="1"/>
</dbReference>
<dbReference type="InterPro" id="IPR011029">
    <property type="entry name" value="DEATH-like_dom_sf"/>
</dbReference>
<dbReference type="SMART" id="SM00490">
    <property type="entry name" value="HELICc"/>
    <property type="match status" value="1"/>
</dbReference>
<dbReference type="InterPro" id="IPR051363">
    <property type="entry name" value="RLR_Helicase"/>
</dbReference>
<evidence type="ECO:0000259" key="2">
    <source>
        <dbReference type="PROSITE" id="PS51194"/>
    </source>
</evidence>
<dbReference type="AlphaFoldDB" id="A0A816KKP1"/>
<dbReference type="PROSITE" id="PS51194">
    <property type="entry name" value="HELICASE_CTER"/>
    <property type="match status" value="1"/>
</dbReference>
<feature type="domain" description="RLR CTR" evidence="3">
    <location>
        <begin position="698"/>
        <end position="836"/>
    </location>
</feature>
<name>A0A816KKP1_9BILA</name>
<dbReference type="SUPFAM" id="SSF47986">
    <property type="entry name" value="DEATH domain"/>
    <property type="match status" value="1"/>
</dbReference>
<dbReference type="SUPFAM" id="SSF52540">
    <property type="entry name" value="P-loop containing nucleoside triphosphate hydrolases"/>
    <property type="match status" value="1"/>
</dbReference>
<feature type="domain" description="DED" evidence="1">
    <location>
        <begin position="6"/>
        <end position="82"/>
    </location>
</feature>
<dbReference type="Gene3D" id="1.10.533.10">
    <property type="entry name" value="Death Domain, Fas"/>
    <property type="match status" value="1"/>
</dbReference>
<protein>
    <recommendedName>
        <fullName evidence="6">RNA helicase</fullName>
    </recommendedName>
</protein>
<accession>A0A816KKP1</accession>
<sequence length="852" mass="97997">MPSDVEFRQLLIDLDDEMSNDERKRFIFLLGNDIPKRKRDEPLVDIFTILIDRGRISETNCNYLVELLERTKLTTLAYKVARYSTKHTPLTSVSTVLESSQATDNVNGSSTGTIDNVPKDTPTLAELVNDINSEDSMILSESEQNTPTDIKSMTVQPDLASMFLENIDLKVFENDTWSDDFLKKINVNIHPYEYQRELVQSAIQAGNTIICLRTGGGKTLVAGNLRILACDENYDITKYLKSYDVIICTPHKLLNCLKAKTISMSDIDLLCYDECHDTVVRNQYIGIMQYIMCRDVDHIPSTNLLPIIIGLTAIVDLHRSSPVHKTNHLTVLCAIFNCFTITSVLKKDNEAELEKYVCRTSEDEIICITKQKKFDILRLSIEKELSNLILQLFLSKDTNPLRIFPEKDIEMNGYEQSLEILKQSEQKKQHFPSVILINYILAIYRHLRSLADLTPDLVLSDLKDYFEMTYKSREHPIAVDTLIYNKCQSLLKTKLTDFEESEQILLNPKLDKLVELLKKHAEKPNSRALILVERTFYAQKICEFLQNQIELKSTIKPCWLISQNGLDSKKSNKNEDSVLIDFRNGVYNVMISTDVVRAGLDIPECSLVLRYDFVPDSIGTVQARVRARRTNCVYYLITTKDSQNYIKELGNRQCEQDLKEVLETWKQIPSHEFKERVLEKQTSLIKEWSESLTKALATEKIVSENTELIGDVLCRACGYHLGKLSRLRQYGQSYFINDHDFYNRIEEKILPEPREYVTTSVTGKALCGSKNCRAKLGCIQTLKDHSSISPIYPLKCQSIKIKLFERENGSETMILKKKWKQMLFKIPPLEISCSKNDEDIYYDAYDVMQTDV</sequence>
<dbReference type="CDD" id="cd00045">
    <property type="entry name" value="DED"/>
    <property type="match status" value="1"/>
</dbReference>